<proteinExistence type="predicted"/>
<feature type="non-terminal residue" evidence="1">
    <location>
        <position position="86"/>
    </location>
</feature>
<dbReference type="EMBL" id="BKCJ011847870">
    <property type="protein sequence ID" value="GFD58034.1"/>
    <property type="molecule type" value="Genomic_DNA"/>
</dbReference>
<accession>A0A699XNJ4</accession>
<reference evidence="1" key="1">
    <citation type="journal article" date="2019" name="Sci. Rep.">
        <title>Draft genome of Tanacetum cinerariifolium, the natural source of mosquito coil.</title>
        <authorList>
            <person name="Yamashiro T."/>
            <person name="Shiraishi A."/>
            <person name="Satake H."/>
            <person name="Nakayama K."/>
        </authorList>
    </citation>
    <scope>NUCLEOTIDE SEQUENCE</scope>
</reference>
<evidence type="ECO:0000313" key="1">
    <source>
        <dbReference type="EMBL" id="GFD58034.1"/>
    </source>
</evidence>
<dbReference type="AlphaFoldDB" id="A0A699XNJ4"/>
<protein>
    <submittedName>
        <fullName evidence="1">Uncharacterized protein</fullName>
    </submittedName>
</protein>
<organism evidence="1">
    <name type="scientific">Tanacetum cinerariifolium</name>
    <name type="common">Dalmatian daisy</name>
    <name type="synonym">Chrysanthemum cinerariifolium</name>
    <dbReference type="NCBI Taxonomy" id="118510"/>
    <lineage>
        <taxon>Eukaryota</taxon>
        <taxon>Viridiplantae</taxon>
        <taxon>Streptophyta</taxon>
        <taxon>Embryophyta</taxon>
        <taxon>Tracheophyta</taxon>
        <taxon>Spermatophyta</taxon>
        <taxon>Magnoliopsida</taxon>
        <taxon>eudicotyledons</taxon>
        <taxon>Gunneridae</taxon>
        <taxon>Pentapetalae</taxon>
        <taxon>asterids</taxon>
        <taxon>campanulids</taxon>
        <taxon>Asterales</taxon>
        <taxon>Asteraceae</taxon>
        <taxon>Asteroideae</taxon>
        <taxon>Anthemideae</taxon>
        <taxon>Anthemidinae</taxon>
        <taxon>Tanacetum</taxon>
    </lineage>
</organism>
<gene>
    <name evidence="1" type="ORF">Tci_930003</name>
</gene>
<comment type="caution">
    <text evidence="1">The sequence shown here is derived from an EMBL/GenBank/DDBJ whole genome shotgun (WGS) entry which is preliminary data.</text>
</comment>
<sequence length="86" mass="9622">PAEGDQWAATIADRLYERQILSKAGREELKRQLADGRLFDTYSMLGSSRDRVLNGATPAAVLRFCAQTFEAAEMQRSASLTERQTQ</sequence>
<name>A0A699XNJ4_TANCI</name>
<feature type="non-terminal residue" evidence="1">
    <location>
        <position position="1"/>
    </location>
</feature>